<reference evidence="10" key="1">
    <citation type="submission" date="2022-11" db="UniProtKB">
        <authorList>
            <consortium name="WormBaseParasite"/>
        </authorList>
    </citation>
    <scope>IDENTIFICATION</scope>
</reference>
<evidence type="ECO:0000256" key="8">
    <source>
        <dbReference type="RuleBase" id="RU000461"/>
    </source>
</evidence>
<dbReference type="InterPro" id="IPR002401">
    <property type="entry name" value="Cyt_P450_E_grp-I"/>
</dbReference>
<dbReference type="InterPro" id="IPR050182">
    <property type="entry name" value="Cytochrome_P450_fam2"/>
</dbReference>
<dbReference type="SUPFAM" id="SSF48264">
    <property type="entry name" value="Cytochrome P450"/>
    <property type="match status" value="1"/>
</dbReference>
<dbReference type="Pfam" id="PF00067">
    <property type="entry name" value="p450"/>
    <property type="match status" value="1"/>
</dbReference>
<dbReference type="GO" id="GO:0005737">
    <property type="term" value="C:cytoplasm"/>
    <property type="evidence" value="ECO:0007669"/>
    <property type="project" value="TreeGrafter"/>
</dbReference>
<keyword evidence="3 7" id="KW-0479">Metal-binding</keyword>
<evidence type="ECO:0000256" key="4">
    <source>
        <dbReference type="ARBA" id="ARBA00023002"/>
    </source>
</evidence>
<dbReference type="WBParaSite" id="PDA_v2.g9173.t1">
    <property type="protein sequence ID" value="PDA_v2.g9173.t1"/>
    <property type="gene ID" value="PDA_v2.g9173"/>
</dbReference>
<protein>
    <submittedName>
        <fullName evidence="10">Cytochrome P450</fullName>
    </submittedName>
</protein>
<dbReference type="GO" id="GO:0020037">
    <property type="term" value="F:heme binding"/>
    <property type="evidence" value="ECO:0007669"/>
    <property type="project" value="InterPro"/>
</dbReference>
<dbReference type="CDD" id="cd20617">
    <property type="entry name" value="CYP1_2-like"/>
    <property type="match status" value="1"/>
</dbReference>
<evidence type="ECO:0000256" key="5">
    <source>
        <dbReference type="ARBA" id="ARBA00023004"/>
    </source>
</evidence>
<dbReference type="GO" id="GO:0016712">
    <property type="term" value="F:oxidoreductase activity, acting on paired donors, with incorporation or reduction of molecular oxygen, reduced flavin or flavoprotein as one donor, and incorporation of one atom of oxygen"/>
    <property type="evidence" value="ECO:0007669"/>
    <property type="project" value="TreeGrafter"/>
</dbReference>
<keyword evidence="4 8" id="KW-0560">Oxidoreductase</keyword>
<dbReference type="PRINTS" id="PR00463">
    <property type="entry name" value="EP450I"/>
</dbReference>
<evidence type="ECO:0000313" key="10">
    <source>
        <dbReference type="WBParaSite" id="PDA_v2.g9173.t1"/>
    </source>
</evidence>
<dbReference type="Proteomes" id="UP000887578">
    <property type="component" value="Unplaced"/>
</dbReference>
<dbReference type="FunFam" id="1.10.630.10:FF:000036">
    <property type="entry name" value="CYtochrome P450 family"/>
    <property type="match status" value="1"/>
</dbReference>
<dbReference type="InterPro" id="IPR017972">
    <property type="entry name" value="Cyt_P450_CS"/>
</dbReference>
<sequence length="507" mass="59743">MFWLLIIAFSVIVSFYNFYWKRRLLPPGPFPLPLLGNYLELEGSHPPGYKTFEKWRKKYGDIYTFWLAETPVIAFNEHNLIQQYFVKDDDTFAGRMHVGRQNEILRGGDYGVIFVDGERWREHRRFALKVFRNFGMGRGLMEEKYFGKILIQLELSHMFDEINEAFGVSKEIRIEPGPLFEVTVANIINQLLFGFGYHDKKEKEEFSKMKDVISKFMRLMTWPSMNLMFTFYFLRHLPFLKKNMSELWEAELIIEDYCLKQIEAHKTAMKTTSLEEKSEPRDYVEAYLREAENGREDFSEKQLMYVLFDIWIAGQETTANTIIFSILYLLHNPEVQDKLHAELDTVIGSDRRINLTDKSSLIYVNAFINEVQRSVNLLPLNLFHKTLKDVKIGNYNIKKNTVVVPQISVVIFFRFLIFPEPHKFKPERFIDSKGELKKIEELVPFSIGKRQCLGESLARMELFLFVANFYNLYKVTPIDPSNLPSLDKTPGITIQPKQFSCNFKKRF</sequence>
<accession>A0A914QZ38</accession>
<comment type="similarity">
    <text evidence="2 8">Belongs to the cytochrome P450 family.</text>
</comment>
<dbReference type="GO" id="GO:0006082">
    <property type="term" value="P:organic acid metabolic process"/>
    <property type="evidence" value="ECO:0007669"/>
    <property type="project" value="TreeGrafter"/>
</dbReference>
<evidence type="ECO:0000256" key="2">
    <source>
        <dbReference type="ARBA" id="ARBA00010617"/>
    </source>
</evidence>
<organism evidence="9 10">
    <name type="scientific">Panagrolaimus davidi</name>
    <dbReference type="NCBI Taxonomy" id="227884"/>
    <lineage>
        <taxon>Eukaryota</taxon>
        <taxon>Metazoa</taxon>
        <taxon>Ecdysozoa</taxon>
        <taxon>Nematoda</taxon>
        <taxon>Chromadorea</taxon>
        <taxon>Rhabditida</taxon>
        <taxon>Tylenchina</taxon>
        <taxon>Panagrolaimomorpha</taxon>
        <taxon>Panagrolaimoidea</taxon>
        <taxon>Panagrolaimidae</taxon>
        <taxon>Panagrolaimus</taxon>
    </lineage>
</organism>
<dbReference type="GO" id="GO:0006805">
    <property type="term" value="P:xenobiotic metabolic process"/>
    <property type="evidence" value="ECO:0007669"/>
    <property type="project" value="TreeGrafter"/>
</dbReference>
<keyword evidence="7 8" id="KW-0349">Heme</keyword>
<keyword evidence="5 7" id="KW-0408">Iron</keyword>
<name>A0A914QZ38_9BILA</name>
<dbReference type="InterPro" id="IPR001128">
    <property type="entry name" value="Cyt_P450"/>
</dbReference>
<evidence type="ECO:0000256" key="1">
    <source>
        <dbReference type="ARBA" id="ARBA00001971"/>
    </source>
</evidence>
<dbReference type="PRINTS" id="PR00385">
    <property type="entry name" value="P450"/>
</dbReference>
<comment type="cofactor">
    <cofactor evidence="1 7">
        <name>heme</name>
        <dbReference type="ChEBI" id="CHEBI:30413"/>
    </cofactor>
</comment>
<dbReference type="InterPro" id="IPR036396">
    <property type="entry name" value="Cyt_P450_sf"/>
</dbReference>
<feature type="binding site" description="axial binding residue" evidence="7">
    <location>
        <position position="452"/>
    </location>
    <ligand>
        <name>heme</name>
        <dbReference type="ChEBI" id="CHEBI:30413"/>
    </ligand>
    <ligandPart>
        <name>Fe</name>
        <dbReference type="ChEBI" id="CHEBI:18248"/>
    </ligandPart>
</feature>
<dbReference type="GO" id="GO:0005506">
    <property type="term" value="F:iron ion binding"/>
    <property type="evidence" value="ECO:0007669"/>
    <property type="project" value="InterPro"/>
</dbReference>
<evidence type="ECO:0000256" key="7">
    <source>
        <dbReference type="PIRSR" id="PIRSR602401-1"/>
    </source>
</evidence>
<dbReference type="Gene3D" id="1.10.630.10">
    <property type="entry name" value="Cytochrome P450"/>
    <property type="match status" value="1"/>
</dbReference>
<evidence type="ECO:0000313" key="9">
    <source>
        <dbReference type="Proteomes" id="UP000887578"/>
    </source>
</evidence>
<dbReference type="PANTHER" id="PTHR24300">
    <property type="entry name" value="CYTOCHROME P450 508A4-RELATED"/>
    <property type="match status" value="1"/>
</dbReference>
<keyword evidence="6 8" id="KW-0503">Monooxygenase</keyword>
<dbReference type="PANTHER" id="PTHR24300:SF369">
    <property type="entry name" value="CYTOCHROME P450 FAMILY"/>
    <property type="match status" value="1"/>
</dbReference>
<keyword evidence="9" id="KW-1185">Reference proteome</keyword>
<evidence type="ECO:0000256" key="6">
    <source>
        <dbReference type="ARBA" id="ARBA00023033"/>
    </source>
</evidence>
<proteinExistence type="inferred from homology"/>
<evidence type="ECO:0000256" key="3">
    <source>
        <dbReference type="ARBA" id="ARBA00022723"/>
    </source>
</evidence>
<dbReference type="PROSITE" id="PS00086">
    <property type="entry name" value="CYTOCHROME_P450"/>
    <property type="match status" value="1"/>
</dbReference>
<dbReference type="AlphaFoldDB" id="A0A914QZ38"/>